<keyword evidence="4" id="KW-0862">Zinc</keyword>
<reference evidence="8 9" key="1">
    <citation type="submission" date="2015-12" db="EMBL/GenBank/DDBJ databases">
        <title>The genome of Folsomia candida.</title>
        <authorList>
            <person name="Faddeeva A."/>
            <person name="Derks M.F."/>
            <person name="Anvar Y."/>
            <person name="Smit S."/>
            <person name="Van Straalen N."/>
            <person name="Roelofs D."/>
        </authorList>
    </citation>
    <scope>NUCLEOTIDE SEQUENCE [LARGE SCALE GENOMIC DNA]</scope>
    <source>
        <strain evidence="8 9">VU population</strain>
        <tissue evidence="8">Whole body</tissue>
    </source>
</reference>
<evidence type="ECO:0000256" key="5">
    <source>
        <dbReference type="PROSITE-ProRule" id="PRU00042"/>
    </source>
</evidence>
<evidence type="ECO:0000256" key="3">
    <source>
        <dbReference type="ARBA" id="ARBA00022771"/>
    </source>
</evidence>
<evidence type="ECO:0000256" key="1">
    <source>
        <dbReference type="ARBA" id="ARBA00022723"/>
    </source>
</evidence>
<dbReference type="GO" id="GO:0005634">
    <property type="term" value="C:nucleus"/>
    <property type="evidence" value="ECO:0007669"/>
    <property type="project" value="TreeGrafter"/>
</dbReference>
<dbReference type="AlphaFoldDB" id="A0A226DVS2"/>
<dbReference type="PROSITE" id="PS00028">
    <property type="entry name" value="ZINC_FINGER_C2H2_1"/>
    <property type="match status" value="3"/>
</dbReference>
<evidence type="ECO:0000256" key="2">
    <source>
        <dbReference type="ARBA" id="ARBA00022737"/>
    </source>
</evidence>
<evidence type="ECO:0000259" key="7">
    <source>
        <dbReference type="PROSITE" id="PS50157"/>
    </source>
</evidence>
<dbReference type="Gene3D" id="3.30.160.60">
    <property type="entry name" value="Classic Zinc Finger"/>
    <property type="match status" value="1"/>
</dbReference>
<feature type="domain" description="C2H2-type" evidence="7">
    <location>
        <begin position="291"/>
        <end position="314"/>
    </location>
</feature>
<dbReference type="InterPro" id="IPR036236">
    <property type="entry name" value="Znf_C2H2_sf"/>
</dbReference>
<evidence type="ECO:0000313" key="9">
    <source>
        <dbReference type="Proteomes" id="UP000198287"/>
    </source>
</evidence>
<name>A0A226DVS2_FOLCA</name>
<comment type="caution">
    <text evidence="8">The sequence shown here is derived from an EMBL/GenBank/DDBJ whole genome shotgun (WGS) entry which is preliminary data.</text>
</comment>
<keyword evidence="2" id="KW-0677">Repeat</keyword>
<feature type="domain" description="C2H2-type" evidence="7">
    <location>
        <begin position="392"/>
        <end position="420"/>
    </location>
</feature>
<keyword evidence="1" id="KW-0479">Metal-binding</keyword>
<keyword evidence="3 5" id="KW-0863">Zinc-finger</keyword>
<organism evidence="8 9">
    <name type="scientific">Folsomia candida</name>
    <name type="common">Springtail</name>
    <dbReference type="NCBI Taxonomy" id="158441"/>
    <lineage>
        <taxon>Eukaryota</taxon>
        <taxon>Metazoa</taxon>
        <taxon>Ecdysozoa</taxon>
        <taxon>Arthropoda</taxon>
        <taxon>Hexapoda</taxon>
        <taxon>Collembola</taxon>
        <taxon>Entomobryomorpha</taxon>
        <taxon>Isotomoidea</taxon>
        <taxon>Isotomidae</taxon>
        <taxon>Proisotominae</taxon>
        <taxon>Folsomia</taxon>
    </lineage>
</organism>
<dbReference type="InterPro" id="IPR050688">
    <property type="entry name" value="Zinc_finger/UBP_domain"/>
</dbReference>
<dbReference type="SUPFAM" id="SSF57667">
    <property type="entry name" value="beta-beta-alpha zinc fingers"/>
    <property type="match status" value="1"/>
</dbReference>
<gene>
    <name evidence="8" type="ORF">Fcan01_15950</name>
</gene>
<dbReference type="SMART" id="SM00355">
    <property type="entry name" value="ZnF_C2H2"/>
    <property type="match status" value="6"/>
</dbReference>
<dbReference type="GO" id="GO:0008270">
    <property type="term" value="F:zinc ion binding"/>
    <property type="evidence" value="ECO:0007669"/>
    <property type="project" value="UniProtKB-KW"/>
</dbReference>
<feature type="region of interest" description="Disordered" evidence="6">
    <location>
        <begin position="180"/>
        <end position="203"/>
    </location>
</feature>
<evidence type="ECO:0000256" key="6">
    <source>
        <dbReference type="SAM" id="MobiDB-lite"/>
    </source>
</evidence>
<dbReference type="PANTHER" id="PTHR24403">
    <property type="entry name" value="ZINC FINGER PROTEIN"/>
    <property type="match status" value="1"/>
</dbReference>
<keyword evidence="9" id="KW-1185">Reference proteome</keyword>
<dbReference type="InterPro" id="IPR013087">
    <property type="entry name" value="Znf_C2H2_type"/>
</dbReference>
<proteinExistence type="predicted"/>
<dbReference type="Proteomes" id="UP000198287">
    <property type="component" value="Unassembled WGS sequence"/>
</dbReference>
<evidence type="ECO:0000313" key="8">
    <source>
        <dbReference type="EMBL" id="OXA49552.1"/>
    </source>
</evidence>
<dbReference type="PROSITE" id="PS50157">
    <property type="entry name" value="ZINC_FINGER_C2H2_2"/>
    <property type="match status" value="2"/>
</dbReference>
<sequence length="502" mass="57020">MSHSQRVCLFCRKITCQSTDCRCALDYVPLFLTYLKTININKYCLDNFPRTEFHSCDECGSLLGTISQLVQKLGQELRKIYKVTLENLSEDGGNVLLEKLRRQIVSDDTEIKGYVTVKLKEEEHDLTEDEDEVTVKMEIEEGEVKVEIGDEFIIPNIGEDPLLLDEDRGVIEGNYLQRKDELDPLGPRPPKRSRLSSEEEHSTKLCDISRTELKKINKVKKGSSKNKVGSKTEPPVVNETLPHVNATSELKCDYCNVTTGLIFPCMQPSCAARFPTRDLLRLHRSGSHCVIKCDHCELTFTSAESLTQHKSEFHQKCEICGLLFLRSNFPHHVEKCREVSGKIGAANSVRVAKHISATGVITYDCGECNVKKLGERELLLHIRENHAEQQSFKCPACESASSSQAALELHYRKLHMHSMPNGKLCTTCYSFFTSQEALDYHVLLEHKNVPSTSNCRQEKVVYPADQRTIEKCKFCGKHVLGSMKNILEHETRCRHEVKSWGK</sequence>
<protein>
    <submittedName>
        <fullName evidence="8">Zinc finger and BTB domain-containing protein 40</fullName>
    </submittedName>
</protein>
<dbReference type="PANTHER" id="PTHR24403:SF67">
    <property type="entry name" value="FI01116P-RELATED"/>
    <property type="match status" value="1"/>
</dbReference>
<accession>A0A226DVS2</accession>
<dbReference type="GO" id="GO:0045944">
    <property type="term" value="P:positive regulation of transcription by RNA polymerase II"/>
    <property type="evidence" value="ECO:0007669"/>
    <property type="project" value="TreeGrafter"/>
</dbReference>
<dbReference type="EMBL" id="LNIX01000010">
    <property type="protein sequence ID" value="OXA49552.1"/>
    <property type="molecule type" value="Genomic_DNA"/>
</dbReference>
<evidence type="ECO:0000256" key="4">
    <source>
        <dbReference type="ARBA" id="ARBA00022833"/>
    </source>
</evidence>